<evidence type="ECO:0000256" key="2">
    <source>
        <dbReference type="ARBA" id="ARBA00044129"/>
    </source>
</evidence>
<evidence type="ECO:0000313" key="5">
    <source>
        <dbReference type="Proteomes" id="UP000807769"/>
    </source>
</evidence>
<gene>
    <name evidence="4" type="ORF">BJ212DRAFT_1581278</name>
</gene>
<evidence type="ECO:0000313" key="4">
    <source>
        <dbReference type="EMBL" id="KAG1803067.1"/>
    </source>
</evidence>
<dbReference type="EMBL" id="JABBWG010000073">
    <property type="protein sequence ID" value="KAG1803067.1"/>
    <property type="molecule type" value="Genomic_DNA"/>
</dbReference>
<comment type="caution">
    <text evidence="4">The sequence shown here is derived from an EMBL/GenBank/DDBJ whole genome shotgun (WGS) entry which is preliminary data.</text>
</comment>
<dbReference type="AlphaFoldDB" id="A0A9P7DUB8"/>
<evidence type="ECO:0000256" key="3">
    <source>
        <dbReference type="SAM" id="MobiDB-lite"/>
    </source>
</evidence>
<dbReference type="OrthoDB" id="5994at2759"/>
<dbReference type="PANTHER" id="PTHR21349">
    <property type="entry name" value="50S RIBOSOMAL PROTEIN L21"/>
    <property type="match status" value="1"/>
</dbReference>
<dbReference type="RefSeq" id="XP_041186406.1">
    <property type="nucleotide sequence ID" value="XM_041342302.1"/>
</dbReference>
<evidence type="ECO:0000256" key="1">
    <source>
        <dbReference type="ARBA" id="ARBA00008563"/>
    </source>
</evidence>
<accession>A0A9P7DUB8</accession>
<reference evidence="4" key="1">
    <citation type="journal article" date="2020" name="New Phytol.">
        <title>Comparative genomics reveals dynamic genome evolution in host specialist ectomycorrhizal fungi.</title>
        <authorList>
            <person name="Lofgren L.A."/>
            <person name="Nguyen N.H."/>
            <person name="Vilgalys R."/>
            <person name="Ruytinx J."/>
            <person name="Liao H.L."/>
            <person name="Branco S."/>
            <person name="Kuo A."/>
            <person name="LaButti K."/>
            <person name="Lipzen A."/>
            <person name="Andreopoulos W."/>
            <person name="Pangilinan J."/>
            <person name="Riley R."/>
            <person name="Hundley H."/>
            <person name="Na H."/>
            <person name="Barry K."/>
            <person name="Grigoriev I.V."/>
            <person name="Stajich J.E."/>
            <person name="Kennedy P.G."/>
        </authorList>
    </citation>
    <scope>NUCLEOTIDE SEQUENCE</scope>
    <source>
        <strain evidence="4">MN1</strain>
    </source>
</reference>
<dbReference type="SUPFAM" id="SSF141091">
    <property type="entry name" value="L21p-like"/>
    <property type="match status" value="1"/>
</dbReference>
<dbReference type="PANTHER" id="PTHR21349:SF0">
    <property type="entry name" value="LARGE RIBOSOMAL SUBUNIT PROTEIN BL21M"/>
    <property type="match status" value="1"/>
</dbReference>
<dbReference type="GO" id="GO:0003735">
    <property type="term" value="F:structural constituent of ribosome"/>
    <property type="evidence" value="ECO:0007669"/>
    <property type="project" value="TreeGrafter"/>
</dbReference>
<dbReference type="Pfam" id="PF00829">
    <property type="entry name" value="Ribosomal_L21p"/>
    <property type="match status" value="1"/>
</dbReference>
<dbReference type="InterPro" id="IPR036164">
    <property type="entry name" value="bL21-like_sf"/>
</dbReference>
<sequence length="147" mass="16334">MASWQIRNWLSNNLRRVASCSVSTQAALPKNTCAAFSLIRSQPSQYIVASLAGRKYLLAPRDLLTVPHLKDVHVGDVLALQDIHEVGSRDSPLRGDPIISPSRVKVEATVVEHTKGKMEVVFKKKRKGLPEDDQEQASIHSSAYRLH</sequence>
<organism evidence="4 5">
    <name type="scientific">Suillus subaureus</name>
    <dbReference type="NCBI Taxonomy" id="48587"/>
    <lineage>
        <taxon>Eukaryota</taxon>
        <taxon>Fungi</taxon>
        <taxon>Dikarya</taxon>
        <taxon>Basidiomycota</taxon>
        <taxon>Agaricomycotina</taxon>
        <taxon>Agaricomycetes</taxon>
        <taxon>Agaricomycetidae</taxon>
        <taxon>Boletales</taxon>
        <taxon>Suillineae</taxon>
        <taxon>Suillaceae</taxon>
        <taxon>Suillus</taxon>
    </lineage>
</organism>
<feature type="region of interest" description="Disordered" evidence="3">
    <location>
        <begin position="125"/>
        <end position="147"/>
    </location>
</feature>
<name>A0A9P7DUB8_9AGAM</name>
<dbReference type="InterPro" id="IPR028909">
    <property type="entry name" value="bL21-like"/>
</dbReference>
<protein>
    <recommendedName>
        <fullName evidence="2">Large ribosomal subunit protein bL21m</fullName>
    </recommendedName>
</protein>
<dbReference type="GeneID" id="64636318"/>
<dbReference type="Proteomes" id="UP000807769">
    <property type="component" value="Unassembled WGS sequence"/>
</dbReference>
<proteinExistence type="inferred from homology"/>
<comment type="similarity">
    <text evidence="1">Belongs to the bacterial ribosomal protein bL21 family.</text>
</comment>
<keyword evidence="5" id="KW-1185">Reference proteome</keyword>
<dbReference type="GO" id="GO:0005762">
    <property type="term" value="C:mitochondrial large ribosomal subunit"/>
    <property type="evidence" value="ECO:0007669"/>
    <property type="project" value="TreeGrafter"/>
</dbReference>